<dbReference type="Proteomes" id="UP000501168">
    <property type="component" value="Chromosome"/>
</dbReference>
<evidence type="ECO:0000256" key="2">
    <source>
        <dbReference type="ARBA" id="ARBA00022777"/>
    </source>
</evidence>
<keyword evidence="3 6" id="KW-0521">NADP</keyword>
<accession>A0A6G9IA95</accession>
<comment type="similarity">
    <text evidence="6">Belongs to the NAD kinase family.</text>
</comment>
<feature type="binding site" evidence="6">
    <location>
        <begin position="190"/>
        <end position="195"/>
    </location>
    <ligand>
        <name>NAD(+)</name>
        <dbReference type="ChEBI" id="CHEBI:57540"/>
    </ligand>
</feature>
<feature type="binding site" evidence="6">
    <location>
        <position position="177"/>
    </location>
    <ligand>
        <name>NAD(+)</name>
        <dbReference type="ChEBI" id="CHEBI:57540"/>
    </ligand>
</feature>
<dbReference type="InterPro" id="IPR016064">
    <property type="entry name" value="NAD/diacylglycerol_kinase_sf"/>
</dbReference>
<keyword evidence="8" id="KW-1185">Reference proteome</keyword>
<keyword evidence="1 6" id="KW-0808">Transferase</keyword>
<comment type="function">
    <text evidence="6">Involved in the regulation of the intracellular balance of NAD and NADP, and is a key enzyme in the biosynthesis of NADP. Catalyzes specifically the phosphorylation on 2'-hydroxyl of the adenosine moiety of NAD to yield NADP.</text>
</comment>
<dbReference type="InterPro" id="IPR017437">
    <property type="entry name" value="ATP-NAD_kinase_PpnK-typ_C"/>
</dbReference>
<gene>
    <name evidence="6 7" type="primary">nadK</name>
    <name evidence="7" type="ORF">IPMB12_03085</name>
</gene>
<dbReference type="Pfam" id="PF01513">
    <property type="entry name" value="NAD_kinase"/>
    <property type="match status" value="1"/>
</dbReference>
<comment type="subcellular location">
    <subcellularLocation>
        <location evidence="6">Cytoplasm</location>
    </subcellularLocation>
</comment>
<organism evidence="7 8">
    <name type="scientific">Zophobihabitans entericus</name>
    <dbReference type="NCBI Taxonomy" id="1635327"/>
    <lineage>
        <taxon>Bacteria</taxon>
        <taxon>Pseudomonadati</taxon>
        <taxon>Pseudomonadota</taxon>
        <taxon>Gammaproteobacteria</taxon>
        <taxon>Orbales</taxon>
        <taxon>Orbaceae</taxon>
        <taxon>Zophobihabitans</taxon>
    </lineage>
</organism>
<keyword evidence="6" id="KW-0067">ATP-binding</keyword>
<dbReference type="HAMAP" id="MF_00361">
    <property type="entry name" value="NAD_kinase"/>
    <property type="match status" value="1"/>
</dbReference>
<protein>
    <recommendedName>
        <fullName evidence="6">NAD kinase</fullName>
        <ecNumber evidence="6">2.7.1.23</ecNumber>
    </recommendedName>
    <alternativeName>
        <fullName evidence="6">ATP-dependent NAD kinase</fullName>
    </alternativeName>
</protein>
<keyword evidence="2 6" id="KW-0418">Kinase</keyword>
<dbReference type="GO" id="GO:0005737">
    <property type="term" value="C:cytoplasm"/>
    <property type="evidence" value="ECO:0007669"/>
    <property type="project" value="UniProtKB-SubCell"/>
</dbReference>
<dbReference type="PANTHER" id="PTHR20275">
    <property type="entry name" value="NAD KINASE"/>
    <property type="match status" value="1"/>
</dbReference>
<sequence length="294" mass="32537">MSQSSTFQCIGIVGLPRYEEALNTHHMLYEWLVSQGYRVILDADLAQHVSFPVKEFGSLDEIGELADLAIIIGGDGNMLRAARSLSHHDIKVIGVNRGNLGFLTDINPEDAIVQLGEVLAGDYHEDSRFLLDVGVYDQGELVASGIAVNEIVLHPSKVAHMIDYEAYIDDRSAFSQRADGLIIATPTGSTAYSLSAGGPIIAPRLDAFIITPMFPHSLSVRPLVIKSDNTIRLTFPTTIHALEVACDSQIMLEVKPTDEVVVKRTPYEFNLIHSKEYDYFRNLSTKLGWSKKMY</sequence>
<evidence type="ECO:0000256" key="1">
    <source>
        <dbReference type="ARBA" id="ARBA00022679"/>
    </source>
</evidence>
<dbReference type="Pfam" id="PF20143">
    <property type="entry name" value="NAD_kinase_C"/>
    <property type="match status" value="1"/>
</dbReference>
<proteinExistence type="inferred from homology"/>
<evidence type="ECO:0000256" key="5">
    <source>
        <dbReference type="ARBA" id="ARBA00047925"/>
    </source>
</evidence>
<dbReference type="RefSeq" id="WP_166914849.1">
    <property type="nucleotide sequence ID" value="NZ_CP050253.1"/>
</dbReference>
<dbReference type="Gene3D" id="3.40.50.10330">
    <property type="entry name" value="Probable inorganic polyphosphate/atp-NAD kinase, domain 1"/>
    <property type="match status" value="1"/>
</dbReference>
<dbReference type="KEGG" id="orb:IPMB12_03085"/>
<keyword evidence="6" id="KW-0547">Nucleotide-binding</keyword>
<feature type="binding site" evidence="6">
    <location>
        <position position="160"/>
    </location>
    <ligand>
        <name>NAD(+)</name>
        <dbReference type="ChEBI" id="CHEBI:57540"/>
    </ligand>
</feature>
<comment type="caution">
    <text evidence="6">Lacks conserved residue(s) required for the propagation of feature annotation.</text>
</comment>
<dbReference type="EMBL" id="CP050253">
    <property type="protein sequence ID" value="QIQ20752.1"/>
    <property type="molecule type" value="Genomic_DNA"/>
</dbReference>
<dbReference type="InParanoid" id="A0A6G9IA95"/>
<feature type="binding site" evidence="6">
    <location>
        <position position="179"/>
    </location>
    <ligand>
        <name>NAD(+)</name>
        <dbReference type="ChEBI" id="CHEBI:57540"/>
    </ligand>
</feature>
<dbReference type="GO" id="GO:0006741">
    <property type="term" value="P:NADP+ biosynthetic process"/>
    <property type="evidence" value="ECO:0007669"/>
    <property type="project" value="UniProtKB-UniRule"/>
</dbReference>
<feature type="binding site" evidence="6">
    <location>
        <position position="249"/>
    </location>
    <ligand>
        <name>NAD(+)</name>
        <dbReference type="ChEBI" id="CHEBI:57540"/>
    </ligand>
</feature>
<feature type="binding site" evidence="6">
    <location>
        <begin position="149"/>
        <end position="150"/>
    </location>
    <ligand>
        <name>NAD(+)</name>
        <dbReference type="ChEBI" id="CHEBI:57540"/>
    </ligand>
</feature>
<dbReference type="NCBIfam" id="NF002306">
    <property type="entry name" value="PRK01231.1"/>
    <property type="match status" value="1"/>
</dbReference>
<comment type="cofactor">
    <cofactor evidence="6">
        <name>a divalent metal cation</name>
        <dbReference type="ChEBI" id="CHEBI:60240"/>
    </cofactor>
</comment>
<feature type="binding site" evidence="6">
    <location>
        <position position="80"/>
    </location>
    <ligand>
        <name>NAD(+)</name>
        <dbReference type="ChEBI" id="CHEBI:57540"/>
    </ligand>
</feature>
<dbReference type="EC" id="2.7.1.23" evidence="6"/>
<dbReference type="GO" id="GO:0046872">
    <property type="term" value="F:metal ion binding"/>
    <property type="evidence" value="ECO:0007669"/>
    <property type="project" value="UniProtKB-UniRule"/>
</dbReference>
<dbReference type="GO" id="GO:0005524">
    <property type="term" value="F:ATP binding"/>
    <property type="evidence" value="ECO:0007669"/>
    <property type="project" value="UniProtKB-KW"/>
</dbReference>
<dbReference type="GO" id="GO:0003951">
    <property type="term" value="F:NAD+ kinase activity"/>
    <property type="evidence" value="ECO:0007669"/>
    <property type="project" value="UniProtKB-UniRule"/>
</dbReference>
<dbReference type="InterPro" id="IPR017438">
    <property type="entry name" value="ATP-NAD_kinase_N"/>
</dbReference>
<feature type="active site" description="Proton acceptor" evidence="6">
    <location>
        <position position="75"/>
    </location>
</feature>
<dbReference type="NCBIfam" id="NF002893">
    <property type="entry name" value="PRK03378.1"/>
    <property type="match status" value="1"/>
</dbReference>
<evidence type="ECO:0000256" key="4">
    <source>
        <dbReference type="ARBA" id="ARBA00023027"/>
    </source>
</evidence>
<evidence type="ECO:0000256" key="6">
    <source>
        <dbReference type="HAMAP-Rule" id="MF_00361"/>
    </source>
</evidence>
<evidence type="ECO:0000313" key="7">
    <source>
        <dbReference type="EMBL" id="QIQ20752.1"/>
    </source>
</evidence>
<keyword evidence="4 6" id="KW-0520">NAD</keyword>
<dbReference type="PANTHER" id="PTHR20275:SF0">
    <property type="entry name" value="NAD KINASE"/>
    <property type="match status" value="1"/>
</dbReference>
<comment type="catalytic activity">
    <reaction evidence="5 6">
        <text>NAD(+) + ATP = ADP + NADP(+) + H(+)</text>
        <dbReference type="Rhea" id="RHEA:18629"/>
        <dbReference type="ChEBI" id="CHEBI:15378"/>
        <dbReference type="ChEBI" id="CHEBI:30616"/>
        <dbReference type="ChEBI" id="CHEBI:57540"/>
        <dbReference type="ChEBI" id="CHEBI:58349"/>
        <dbReference type="ChEBI" id="CHEBI:456216"/>
        <dbReference type="EC" id="2.7.1.23"/>
    </reaction>
</comment>
<dbReference type="InterPro" id="IPR002504">
    <property type="entry name" value="NADK"/>
</dbReference>
<name>A0A6G9IA95_9GAMM</name>
<dbReference type="FunCoup" id="A0A6G9IA95">
    <property type="interactions" value="534"/>
</dbReference>
<dbReference type="GO" id="GO:0051287">
    <property type="term" value="F:NAD binding"/>
    <property type="evidence" value="ECO:0007669"/>
    <property type="project" value="UniProtKB-ARBA"/>
</dbReference>
<feature type="binding site" evidence="6">
    <location>
        <begin position="75"/>
        <end position="76"/>
    </location>
    <ligand>
        <name>NAD(+)</name>
        <dbReference type="ChEBI" id="CHEBI:57540"/>
    </ligand>
</feature>
<dbReference type="AlphaFoldDB" id="A0A6G9IA95"/>
<dbReference type="GO" id="GO:0019674">
    <property type="term" value="P:NAD+ metabolic process"/>
    <property type="evidence" value="ECO:0007669"/>
    <property type="project" value="InterPro"/>
</dbReference>
<reference evidence="7 8" key="1">
    <citation type="submission" date="2020-03" db="EMBL/GenBank/DDBJ databases">
        <title>Complete genome sequence of Orbus sp. IPMB12 (BCRC 80908).</title>
        <authorList>
            <person name="Lo W.-S."/>
            <person name="Chang T.-H."/>
            <person name="Kuo C.-H."/>
        </authorList>
    </citation>
    <scope>NUCLEOTIDE SEQUENCE [LARGE SCALE GENOMIC DNA]</scope>
    <source>
        <strain evidence="7 8">IPMB12</strain>
    </source>
</reference>
<evidence type="ECO:0000256" key="3">
    <source>
        <dbReference type="ARBA" id="ARBA00022857"/>
    </source>
</evidence>
<evidence type="ECO:0000313" key="8">
    <source>
        <dbReference type="Proteomes" id="UP000501168"/>
    </source>
</evidence>
<dbReference type="SUPFAM" id="SSF111331">
    <property type="entry name" value="NAD kinase/diacylglycerol kinase-like"/>
    <property type="match status" value="1"/>
</dbReference>
<keyword evidence="6" id="KW-0963">Cytoplasm</keyword>
<dbReference type="Gene3D" id="2.60.200.30">
    <property type="entry name" value="Probable inorganic polyphosphate/atp-NAD kinase, domain 2"/>
    <property type="match status" value="1"/>
</dbReference>